<organism evidence="1 2">
    <name type="scientific">Oikopleura dioica</name>
    <name type="common">Tunicate</name>
    <dbReference type="NCBI Taxonomy" id="34765"/>
    <lineage>
        <taxon>Eukaryota</taxon>
        <taxon>Metazoa</taxon>
        <taxon>Chordata</taxon>
        <taxon>Tunicata</taxon>
        <taxon>Appendicularia</taxon>
        <taxon>Copelata</taxon>
        <taxon>Oikopleuridae</taxon>
        <taxon>Oikopleura</taxon>
    </lineage>
</organism>
<dbReference type="Proteomes" id="UP001158576">
    <property type="component" value="Chromosome PAR"/>
</dbReference>
<evidence type="ECO:0000313" key="2">
    <source>
        <dbReference type="Proteomes" id="UP001158576"/>
    </source>
</evidence>
<name>A0ABN7RLD5_OIKDI</name>
<dbReference type="InterPro" id="IPR052789">
    <property type="entry name" value="SSUH2_homolog"/>
</dbReference>
<keyword evidence="2" id="KW-1185">Reference proteome</keyword>
<protein>
    <submittedName>
        <fullName evidence="1">Oidioi.mRNA.OKI2018_I69.PAR.g8738.t1.cds</fullName>
    </submittedName>
</protein>
<dbReference type="EMBL" id="OU015568">
    <property type="protein sequence ID" value="CAG5077511.1"/>
    <property type="molecule type" value="Genomic_DNA"/>
</dbReference>
<dbReference type="PANTHER" id="PTHR48465:SF1">
    <property type="entry name" value="PROTEIN SSUH2 HOMOLOG"/>
    <property type="match status" value="1"/>
</dbReference>
<proteinExistence type="predicted"/>
<evidence type="ECO:0000313" key="1">
    <source>
        <dbReference type="EMBL" id="CAG5077511.1"/>
    </source>
</evidence>
<accession>A0ABN7RLD5</accession>
<gene>
    <name evidence="1" type="ORF">OKIOD_LOCUS296</name>
</gene>
<sequence length="140" mass="16463">MDENIAIKCLEDYVDQNCCWGKGPINKMKIISVEPSTAYKYRLTSWTELRYTEWSYEPYYTGGFVDGPENGPQPDPWAIEIDRPEMKKPKDEKCQDEIEWKGNGKEKEKIPHTEHVKICSKCDGRGKTKVLELSWKWEIR</sequence>
<reference evidence="1 2" key="1">
    <citation type="submission" date="2021-04" db="EMBL/GenBank/DDBJ databases">
        <authorList>
            <person name="Bliznina A."/>
        </authorList>
    </citation>
    <scope>NUCLEOTIDE SEQUENCE [LARGE SCALE GENOMIC DNA]</scope>
</reference>
<dbReference type="PANTHER" id="PTHR48465">
    <property type="entry name" value="PROTEIN SSUH2 HOMOLOG"/>
    <property type="match status" value="1"/>
</dbReference>